<dbReference type="Proteomes" id="UP001219934">
    <property type="component" value="Unassembled WGS sequence"/>
</dbReference>
<gene>
    <name evidence="1" type="ORF">JOQ06_003215</name>
</gene>
<evidence type="ECO:0000313" key="2">
    <source>
        <dbReference type="Proteomes" id="UP001219934"/>
    </source>
</evidence>
<dbReference type="PANTHER" id="PTHR11412">
    <property type="entry name" value="MACROGLOBULIN / COMPLEMENT"/>
    <property type="match status" value="1"/>
</dbReference>
<dbReference type="PANTHER" id="PTHR11412:SF160">
    <property type="entry name" value="ALPHA-2-MACROGLOBULIN-LIKE PROTEIN 1"/>
    <property type="match status" value="1"/>
</dbReference>
<organism evidence="1 2">
    <name type="scientific">Pogonophryne albipinna</name>
    <dbReference type="NCBI Taxonomy" id="1090488"/>
    <lineage>
        <taxon>Eukaryota</taxon>
        <taxon>Metazoa</taxon>
        <taxon>Chordata</taxon>
        <taxon>Craniata</taxon>
        <taxon>Vertebrata</taxon>
        <taxon>Euteleostomi</taxon>
        <taxon>Actinopterygii</taxon>
        <taxon>Neopterygii</taxon>
        <taxon>Teleostei</taxon>
        <taxon>Neoteleostei</taxon>
        <taxon>Acanthomorphata</taxon>
        <taxon>Eupercaria</taxon>
        <taxon>Perciformes</taxon>
        <taxon>Notothenioidei</taxon>
        <taxon>Pogonophryne</taxon>
    </lineage>
</organism>
<protein>
    <submittedName>
        <fullName evidence="1">Uncharacterized protein</fullName>
    </submittedName>
</protein>
<proteinExistence type="predicted"/>
<dbReference type="InterPro" id="IPR050473">
    <property type="entry name" value="A2M/Complement_sys"/>
</dbReference>
<name>A0AAD6B5V4_9TELE</name>
<dbReference type="AlphaFoldDB" id="A0AAD6B5V4"/>
<sequence>MPVKLTITLEMGPGKTTILEQAVDKDFYRCLNFQVPTVHHRTVASINVTITGEGVSMSKKTKILIDRPAFIHIIQTDKPIYKPGQKARLYKVVELQDPNSIRIA</sequence>
<accession>A0AAD6B5V4</accession>
<dbReference type="EMBL" id="JAPTMU010000009">
    <property type="protein sequence ID" value="KAJ4938602.1"/>
    <property type="molecule type" value="Genomic_DNA"/>
</dbReference>
<keyword evidence="2" id="KW-1185">Reference proteome</keyword>
<reference evidence="1" key="1">
    <citation type="submission" date="2022-11" db="EMBL/GenBank/DDBJ databases">
        <title>Chromosome-level genome of Pogonophryne albipinna.</title>
        <authorList>
            <person name="Jo E."/>
        </authorList>
    </citation>
    <scope>NUCLEOTIDE SEQUENCE</scope>
    <source>
        <strain evidence="1">SGF0006</strain>
        <tissue evidence="1">Muscle</tissue>
    </source>
</reference>
<evidence type="ECO:0000313" key="1">
    <source>
        <dbReference type="EMBL" id="KAJ4938602.1"/>
    </source>
</evidence>
<comment type="caution">
    <text evidence="1">The sequence shown here is derived from an EMBL/GenBank/DDBJ whole genome shotgun (WGS) entry which is preliminary data.</text>
</comment>